<gene>
    <name evidence="2" type="ORF">CcCBS67573_g07446</name>
</gene>
<proteinExistence type="predicted"/>
<dbReference type="PANTHER" id="PTHR11439:SF483">
    <property type="entry name" value="PEPTIDE SYNTHASE GLIP-LIKE, PUTATIVE (AFU_ORTHOLOGUE AFUA_3G12920)-RELATED"/>
    <property type="match status" value="1"/>
</dbReference>
<sequence length="269" mass="30664">MLENILDKFLENPKGRRSQPYQSVNDKEFDTTQEPSSTDLHFMKERNYFRLVGKLQFLTVTRPVIQYAVGKLAHHTTKTRIIHWKATQELLEYLNNTRDHGLCFQRTGQKLVVEGYSNSDFAGDTETRRSTTGVLVWVGKAAVLSFSKRQPIVADSTVSAEVIAACSLVKEVIWVRNMLEWLGHAQEMPSQVWTDNKGAVFNMEEGALRHKTKHLDIKYMFLRDQVHQGLVTVGHCPDPLMWADVLTKGVGLTKFTDCRHAFGEESIPT</sequence>
<reference evidence="2 3" key="1">
    <citation type="journal article" date="2019" name="Sci. Rep.">
        <title>Comparative genomics of chytrid fungi reveal insights into the obligate biotrophic and pathogenic lifestyle of Synchytrium endobioticum.</title>
        <authorList>
            <person name="van de Vossenberg B.T.L.H."/>
            <person name="Warris S."/>
            <person name="Nguyen H.D.T."/>
            <person name="van Gent-Pelzer M.P.E."/>
            <person name="Joly D.L."/>
            <person name="van de Geest H.C."/>
            <person name="Bonants P.J.M."/>
            <person name="Smith D.S."/>
            <person name="Levesque C.A."/>
            <person name="van der Lee T.A.J."/>
        </authorList>
    </citation>
    <scope>NUCLEOTIDE SEQUENCE [LARGE SCALE GENOMIC DNA]</scope>
    <source>
        <strain evidence="2 3">CBS 675.73</strain>
    </source>
</reference>
<name>A0A507EW94_9FUNG</name>
<dbReference type="AlphaFoldDB" id="A0A507EW94"/>
<evidence type="ECO:0000313" key="2">
    <source>
        <dbReference type="EMBL" id="TPX67615.1"/>
    </source>
</evidence>
<accession>A0A507EW94</accession>
<dbReference type="EMBL" id="QEAP01000389">
    <property type="protein sequence ID" value="TPX67615.1"/>
    <property type="molecule type" value="Genomic_DNA"/>
</dbReference>
<evidence type="ECO:0000313" key="3">
    <source>
        <dbReference type="Proteomes" id="UP000320333"/>
    </source>
</evidence>
<protein>
    <submittedName>
        <fullName evidence="2">Uncharacterized protein</fullName>
    </submittedName>
</protein>
<organism evidence="2 3">
    <name type="scientific">Chytriomyces confervae</name>
    <dbReference type="NCBI Taxonomy" id="246404"/>
    <lineage>
        <taxon>Eukaryota</taxon>
        <taxon>Fungi</taxon>
        <taxon>Fungi incertae sedis</taxon>
        <taxon>Chytridiomycota</taxon>
        <taxon>Chytridiomycota incertae sedis</taxon>
        <taxon>Chytridiomycetes</taxon>
        <taxon>Chytridiales</taxon>
        <taxon>Chytriomycetaceae</taxon>
        <taxon>Chytriomyces</taxon>
    </lineage>
</organism>
<keyword evidence="3" id="KW-1185">Reference proteome</keyword>
<dbReference type="OrthoDB" id="2159379at2759"/>
<dbReference type="STRING" id="246404.A0A507EW94"/>
<dbReference type="Proteomes" id="UP000320333">
    <property type="component" value="Unassembled WGS sequence"/>
</dbReference>
<evidence type="ECO:0000256" key="1">
    <source>
        <dbReference type="SAM" id="MobiDB-lite"/>
    </source>
</evidence>
<comment type="caution">
    <text evidence="2">The sequence shown here is derived from an EMBL/GenBank/DDBJ whole genome shotgun (WGS) entry which is preliminary data.</text>
</comment>
<dbReference type="CDD" id="cd09272">
    <property type="entry name" value="RNase_HI_RT_Ty1"/>
    <property type="match status" value="1"/>
</dbReference>
<feature type="region of interest" description="Disordered" evidence="1">
    <location>
        <begin position="13"/>
        <end position="36"/>
    </location>
</feature>
<dbReference type="PANTHER" id="PTHR11439">
    <property type="entry name" value="GAG-POL-RELATED RETROTRANSPOSON"/>
    <property type="match status" value="1"/>
</dbReference>